<name>G6E7K2_9SPHN</name>
<accession>G6E7K2</accession>
<dbReference type="STRING" id="1088721.JI59_18400"/>
<evidence type="ECO:0000313" key="2">
    <source>
        <dbReference type="Proteomes" id="UP000004030"/>
    </source>
</evidence>
<keyword evidence="2" id="KW-1185">Reference proteome</keyword>
<dbReference type="AlphaFoldDB" id="G6E7K2"/>
<protein>
    <submittedName>
        <fullName evidence="1">Uncharacterized protein</fullName>
    </submittedName>
</protein>
<evidence type="ECO:0000313" key="1">
    <source>
        <dbReference type="EMBL" id="EHJ62825.1"/>
    </source>
</evidence>
<dbReference type="EMBL" id="AGFM01000006">
    <property type="protein sequence ID" value="EHJ62825.1"/>
    <property type="molecule type" value="Genomic_DNA"/>
</dbReference>
<proteinExistence type="predicted"/>
<sequence>MSHDQPCWAEKLLEKLIPALIRSGSISEETILNLADQIDGDGHDESIALALRLWAIEAAGTTSSEQRAERMRKRIRVIKE</sequence>
<dbReference type="PATRIC" id="fig|1088721.3.peg.333"/>
<organism evidence="1 2">
    <name type="scientific">Novosphingobium pentaromativorans US6-1</name>
    <dbReference type="NCBI Taxonomy" id="1088721"/>
    <lineage>
        <taxon>Bacteria</taxon>
        <taxon>Pseudomonadati</taxon>
        <taxon>Pseudomonadota</taxon>
        <taxon>Alphaproteobacteria</taxon>
        <taxon>Sphingomonadales</taxon>
        <taxon>Sphingomonadaceae</taxon>
        <taxon>Novosphingobium</taxon>
    </lineage>
</organism>
<dbReference type="KEGG" id="npn:JI59_18400"/>
<gene>
    <name evidence="1" type="ORF">NSU_0337</name>
</gene>
<dbReference type="RefSeq" id="WP_007011254.1">
    <property type="nucleotide sequence ID" value="NZ_AGFM01000006.1"/>
</dbReference>
<dbReference type="Proteomes" id="UP000004030">
    <property type="component" value="Unassembled WGS sequence"/>
</dbReference>
<comment type="caution">
    <text evidence="1">The sequence shown here is derived from an EMBL/GenBank/DDBJ whole genome shotgun (WGS) entry which is preliminary data.</text>
</comment>
<reference evidence="1 2" key="1">
    <citation type="journal article" date="2012" name="J. Bacteriol.">
        <title>Genome sequence of benzo(a)pyrene-degrading bacterium Novosphingobium pentaromativorans US6-1.</title>
        <authorList>
            <person name="Luo Y.R."/>
            <person name="Kang S.G."/>
            <person name="Kim S.J."/>
            <person name="Kim M.R."/>
            <person name="Li N."/>
            <person name="Lee J.H."/>
            <person name="Kwon K.K."/>
        </authorList>
    </citation>
    <scope>NUCLEOTIDE SEQUENCE [LARGE SCALE GENOMIC DNA]</scope>
    <source>
        <strain evidence="1 2">US6-1</strain>
    </source>
</reference>